<accession>G7V9T7</accession>
<dbReference type="PANTHER" id="PTHR34136:SF1">
    <property type="entry name" value="UDP-N-ACETYL-D-MANNOSAMINURONIC ACID TRANSFERASE"/>
    <property type="match status" value="1"/>
</dbReference>
<evidence type="ECO:0000313" key="4">
    <source>
        <dbReference type="EMBL" id="AER66637.1"/>
    </source>
</evidence>
<feature type="transmembrane region" description="Helical" evidence="3">
    <location>
        <begin position="194"/>
        <end position="212"/>
    </location>
</feature>
<keyword evidence="3" id="KW-0812">Transmembrane</keyword>
<feature type="transmembrane region" description="Helical" evidence="3">
    <location>
        <begin position="78"/>
        <end position="96"/>
    </location>
</feature>
<feature type="transmembrane region" description="Helical" evidence="3">
    <location>
        <begin position="294"/>
        <end position="312"/>
    </location>
</feature>
<dbReference type="NCBIfam" id="TIGR00696">
    <property type="entry name" value="wecG_tagA_cpsF"/>
    <property type="match status" value="1"/>
</dbReference>
<dbReference type="EC" id="2.4.1.187" evidence="4"/>
<dbReference type="PANTHER" id="PTHR34136">
    <property type="match status" value="1"/>
</dbReference>
<dbReference type="AlphaFoldDB" id="G7V9T7"/>
<evidence type="ECO:0000256" key="3">
    <source>
        <dbReference type="SAM" id="Phobius"/>
    </source>
</evidence>
<keyword evidence="3" id="KW-1133">Transmembrane helix</keyword>
<feature type="transmembrane region" description="Helical" evidence="3">
    <location>
        <begin position="137"/>
        <end position="156"/>
    </location>
</feature>
<dbReference type="KEGG" id="tli:Tlie_0904"/>
<dbReference type="GO" id="GO:0047244">
    <property type="term" value="F:N-acetylglucosaminyldiphosphoundecaprenol N-acetyl-beta-D-mannosaminyltransferase activity"/>
    <property type="evidence" value="ECO:0007669"/>
    <property type="project" value="UniProtKB-EC"/>
</dbReference>
<feature type="transmembrane region" description="Helical" evidence="3">
    <location>
        <begin position="108"/>
        <end position="131"/>
    </location>
</feature>
<dbReference type="CDD" id="cd06533">
    <property type="entry name" value="Glyco_transf_WecG_TagA"/>
    <property type="match status" value="1"/>
</dbReference>
<dbReference type="eggNOG" id="COG1922">
    <property type="taxonomic scope" value="Bacteria"/>
</dbReference>
<evidence type="ECO:0000313" key="5">
    <source>
        <dbReference type="Proteomes" id="UP000005868"/>
    </source>
</evidence>
<name>G7V9T7_THELD</name>
<sequence length="575" mass="64632">MYLLFAFVILMPIGMFLVQRQIKKLLAKDQYYYIKDLLFVGVWAVAALWLKGEGLLPVVALGVLGASLGMFQKYFPSRWWVLSYFLIGFMFALLGLKIEFIRFAGREYVYFQWWMSLIVTSLWVGLYPLLIQELDRIPGLAGFLLAVTWSLMLLVTGFSGQNLGGAFQMSLLAVFILGVFWSRHGHAYRRLGEPLAAMWGILIAGTSILGVSKGVTFSTMMMLPLGLFAVPIVEKSLHFISLALDVNRESTVSLYRKFLDKGYEHATAVKLVGLISAALGMTVAAIQMRGQNDVFMLLGLITPGALLGYGWLTLRRKHKSLTSERRPKLWGIPIDNVSSDYAVSKVVNWIRLKQGGKYIVTLDALATLRARKDKIYAKCVKDADLVLPDGKGLTFALRFLGMPVQERIAGIDFVEKMCRIAAYEKVSVYFLGGAEGIAAKAAENMAKKYQGLEIAGVHHGYFDETEEPKIIEHIRESGASFLLVALGVPKQEIWMNRHREELEGIVAIGVGGSFDVLSGKLRRAPLIWQRLGLEWLFRLIQEPWRWRRVKALPLFGILVLLTKLGFDRGWYEDGN</sequence>
<protein>
    <submittedName>
        <fullName evidence="4">Glycosyl transferase, WecB/TagA/CpsF family</fullName>
        <ecNumber evidence="4">2.4.1.187</ecNumber>
    </submittedName>
</protein>
<proteinExistence type="predicted"/>
<dbReference type="HOGENOM" id="CLU_477904_0_0_0"/>
<feature type="transmembrane region" description="Helical" evidence="3">
    <location>
        <begin position="267"/>
        <end position="288"/>
    </location>
</feature>
<gene>
    <name evidence="4" type="ordered locus">Tlie_0904</name>
</gene>
<feature type="transmembrane region" description="Helical" evidence="3">
    <location>
        <begin position="30"/>
        <end position="50"/>
    </location>
</feature>
<dbReference type="Pfam" id="PF03808">
    <property type="entry name" value="Glyco_tran_WecG"/>
    <property type="match status" value="1"/>
</dbReference>
<evidence type="ECO:0000256" key="2">
    <source>
        <dbReference type="ARBA" id="ARBA00022679"/>
    </source>
</evidence>
<keyword evidence="1 4" id="KW-0328">Glycosyltransferase</keyword>
<feature type="transmembrane region" description="Helical" evidence="3">
    <location>
        <begin position="163"/>
        <end position="182"/>
    </location>
</feature>
<reference evidence="5" key="1">
    <citation type="submission" date="2011-10" db="EMBL/GenBank/DDBJ databases">
        <title>The complete genome of chromosome of Thermovirga lienii DSM 17291.</title>
        <authorList>
            <consortium name="US DOE Joint Genome Institute (JGI-PGF)"/>
            <person name="Lucas S."/>
            <person name="Copeland A."/>
            <person name="Lapidus A."/>
            <person name="Glavina del Rio T."/>
            <person name="Dalin E."/>
            <person name="Tice H."/>
            <person name="Bruce D."/>
            <person name="Goodwin L."/>
            <person name="Pitluck S."/>
            <person name="Peters L."/>
            <person name="Mikhailova N."/>
            <person name="Saunders E."/>
            <person name="Kyrpides N."/>
            <person name="Mavromatis K."/>
            <person name="Ivanova N."/>
            <person name="Last F.I."/>
            <person name="Brettin T."/>
            <person name="Detter J.C."/>
            <person name="Han C."/>
            <person name="Larimer F."/>
            <person name="Land M."/>
            <person name="Hauser L."/>
            <person name="Markowitz V."/>
            <person name="Cheng J.-F."/>
            <person name="Hugenholtz P."/>
            <person name="Woyke T."/>
            <person name="Wu D."/>
            <person name="Spring S."/>
            <person name="Schroeder M."/>
            <person name="Brambilla E.-M."/>
            <person name="Klenk H.-P."/>
            <person name="Eisen J.A."/>
        </authorList>
    </citation>
    <scope>NUCLEOTIDE SEQUENCE [LARGE SCALE GENOMIC DNA]</scope>
    <source>
        <strain evidence="5">ATCC BAA-1197 / DSM 17291 / Cas60314</strain>
    </source>
</reference>
<organism evidence="4 5">
    <name type="scientific">Thermovirga lienii (strain ATCC BAA-1197 / DSM 17291 / Cas60314)</name>
    <dbReference type="NCBI Taxonomy" id="580340"/>
    <lineage>
        <taxon>Bacteria</taxon>
        <taxon>Thermotogati</taxon>
        <taxon>Synergistota</taxon>
        <taxon>Synergistia</taxon>
        <taxon>Synergistales</taxon>
        <taxon>Thermovirgaceae</taxon>
        <taxon>Thermovirga</taxon>
    </lineage>
</organism>
<dbReference type="Proteomes" id="UP000005868">
    <property type="component" value="Chromosome"/>
</dbReference>
<dbReference type="eggNOG" id="COG0472">
    <property type="taxonomic scope" value="Bacteria"/>
</dbReference>
<reference evidence="4 5" key="2">
    <citation type="journal article" date="2012" name="Stand. Genomic Sci.">
        <title>Genome sequence of the moderately thermophilic, amino-acid-degrading and sulfur-reducing bacterium Thermovirga lienii type strain (Cas60314(T)).</title>
        <authorList>
            <person name="Goker M."/>
            <person name="Saunders E."/>
            <person name="Lapidus A."/>
            <person name="Nolan M."/>
            <person name="Lucas S."/>
            <person name="Hammon N."/>
            <person name="Deshpande S."/>
            <person name="Cheng J.F."/>
            <person name="Han C."/>
            <person name="Tapia R."/>
            <person name="Goodwin L.A."/>
            <person name="Pitluck S."/>
            <person name="Liolios K."/>
            <person name="Mavromatis K."/>
            <person name="Pagani I."/>
            <person name="Ivanova N."/>
            <person name="Mikhailova N."/>
            <person name="Pati A."/>
            <person name="Chen A."/>
            <person name="Palaniappan K."/>
            <person name="Land M."/>
            <person name="Chang Y.J."/>
            <person name="Jeffries C.D."/>
            <person name="Brambilla E.M."/>
            <person name="Rohde M."/>
            <person name="Spring S."/>
            <person name="Detter J.C."/>
            <person name="Woyke T."/>
            <person name="Bristow J."/>
            <person name="Eisen J.A."/>
            <person name="Markowitz V."/>
            <person name="Hugenholtz P."/>
            <person name="Kyrpides N.C."/>
            <person name="Klenk H.P."/>
        </authorList>
    </citation>
    <scope>NUCLEOTIDE SEQUENCE [LARGE SCALE GENOMIC DNA]</scope>
    <source>
        <strain evidence="5">ATCC BAA-1197 / DSM 17291 / Cas60314</strain>
    </source>
</reference>
<keyword evidence="2 4" id="KW-0808">Transferase</keyword>
<dbReference type="STRING" id="580340.Tlie_0904"/>
<evidence type="ECO:0000256" key="1">
    <source>
        <dbReference type="ARBA" id="ARBA00022676"/>
    </source>
</evidence>
<feature type="transmembrane region" description="Helical" evidence="3">
    <location>
        <begin position="55"/>
        <end position="72"/>
    </location>
</feature>
<keyword evidence="5" id="KW-1185">Reference proteome</keyword>
<keyword evidence="3" id="KW-0472">Membrane</keyword>
<dbReference type="InterPro" id="IPR004629">
    <property type="entry name" value="WecG_TagA_CpsF"/>
</dbReference>
<dbReference type="EMBL" id="CP003096">
    <property type="protein sequence ID" value="AER66637.1"/>
    <property type="molecule type" value="Genomic_DNA"/>
</dbReference>